<dbReference type="AlphaFoldDB" id="A0A1H3AL85"/>
<evidence type="ECO:0000256" key="1">
    <source>
        <dbReference type="ARBA" id="ARBA00009437"/>
    </source>
</evidence>
<dbReference type="InterPro" id="IPR036388">
    <property type="entry name" value="WH-like_DNA-bd_sf"/>
</dbReference>
<dbReference type="InterPro" id="IPR000847">
    <property type="entry name" value="LysR_HTH_N"/>
</dbReference>
<dbReference type="EMBL" id="FNOM01000007">
    <property type="protein sequence ID" value="SDX29934.1"/>
    <property type="molecule type" value="Genomic_DNA"/>
</dbReference>
<dbReference type="Pfam" id="PF00126">
    <property type="entry name" value="HTH_1"/>
    <property type="match status" value="1"/>
</dbReference>
<keyword evidence="3 6" id="KW-0238">DNA-binding</keyword>
<dbReference type="STRING" id="564137.SAMN04488238_10726"/>
<accession>A0A1H3AL85</accession>
<sequence length="322" mass="35035">MLCSLRDMSIFVAAYEERSFTAAAQRENATQSGVSQHMRNLEHTLGVQLFLRERGGVTPTPAAASFYRNCLKVLRVHAMARTDIARFAKSDTGEVRIGLMPTITSRTLAPAMNTFIEQSPNVNLRITEGYSANLTQMVQAGELDCAIVPSGSTASGVRGRFFVRTPEVLVSRADSGIVPLTPVRLSELGPLKMVVPGATNIRRHTIESYCNANDVTIAQIVELDAMLGTLDFVAQTDWVSILPAIMMSDAGGPRALTVNPITSPEMHIDLMLIEPIRSPMSSAATRFVDLLQDEARRVSALWDKSILTPHPPLLRPSLAAHG</sequence>
<dbReference type="InterPro" id="IPR036390">
    <property type="entry name" value="WH_DNA-bd_sf"/>
</dbReference>
<keyword evidence="2" id="KW-0805">Transcription regulation</keyword>
<dbReference type="Proteomes" id="UP000198539">
    <property type="component" value="Unassembled WGS sequence"/>
</dbReference>
<dbReference type="Pfam" id="PF03466">
    <property type="entry name" value="LysR_substrate"/>
    <property type="match status" value="1"/>
</dbReference>
<dbReference type="Gene3D" id="1.10.10.10">
    <property type="entry name" value="Winged helix-like DNA-binding domain superfamily/Winged helix DNA-binding domain"/>
    <property type="match status" value="1"/>
</dbReference>
<dbReference type="PANTHER" id="PTHR30419">
    <property type="entry name" value="HTH-TYPE TRANSCRIPTIONAL REGULATOR YBHD"/>
    <property type="match status" value="1"/>
</dbReference>
<keyword evidence="7" id="KW-1185">Reference proteome</keyword>
<dbReference type="CDD" id="cd05466">
    <property type="entry name" value="PBP2_LTTR_substrate"/>
    <property type="match status" value="1"/>
</dbReference>
<comment type="similarity">
    <text evidence="1">Belongs to the LysR transcriptional regulatory family.</text>
</comment>
<evidence type="ECO:0000256" key="4">
    <source>
        <dbReference type="ARBA" id="ARBA00023163"/>
    </source>
</evidence>
<evidence type="ECO:0000256" key="3">
    <source>
        <dbReference type="ARBA" id="ARBA00023125"/>
    </source>
</evidence>
<evidence type="ECO:0000259" key="5">
    <source>
        <dbReference type="PROSITE" id="PS50931"/>
    </source>
</evidence>
<reference evidence="6 7" key="1">
    <citation type="submission" date="2016-10" db="EMBL/GenBank/DDBJ databases">
        <authorList>
            <person name="de Groot N.N."/>
        </authorList>
    </citation>
    <scope>NUCLEOTIDE SEQUENCE [LARGE SCALE GENOMIC DNA]</scope>
    <source>
        <strain evidence="6 7">CGMCC 1.8894</strain>
    </source>
</reference>
<evidence type="ECO:0000313" key="6">
    <source>
        <dbReference type="EMBL" id="SDX29934.1"/>
    </source>
</evidence>
<organism evidence="6 7">
    <name type="scientific">Roseicitreum antarcticum</name>
    <dbReference type="NCBI Taxonomy" id="564137"/>
    <lineage>
        <taxon>Bacteria</taxon>
        <taxon>Pseudomonadati</taxon>
        <taxon>Pseudomonadota</taxon>
        <taxon>Alphaproteobacteria</taxon>
        <taxon>Rhodobacterales</taxon>
        <taxon>Paracoccaceae</taxon>
        <taxon>Roseicitreum</taxon>
    </lineage>
</organism>
<evidence type="ECO:0000256" key="2">
    <source>
        <dbReference type="ARBA" id="ARBA00023015"/>
    </source>
</evidence>
<dbReference type="SUPFAM" id="SSF53850">
    <property type="entry name" value="Periplasmic binding protein-like II"/>
    <property type="match status" value="1"/>
</dbReference>
<dbReference type="PRINTS" id="PR00039">
    <property type="entry name" value="HTHLYSR"/>
</dbReference>
<dbReference type="PROSITE" id="PS50931">
    <property type="entry name" value="HTH_LYSR"/>
    <property type="match status" value="1"/>
</dbReference>
<dbReference type="InterPro" id="IPR050950">
    <property type="entry name" value="HTH-type_LysR_regulators"/>
</dbReference>
<name>A0A1H3AL85_9RHOB</name>
<dbReference type="Gene3D" id="3.40.190.290">
    <property type="match status" value="1"/>
</dbReference>
<dbReference type="SUPFAM" id="SSF46785">
    <property type="entry name" value="Winged helix' DNA-binding domain"/>
    <property type="match status" value="1"/>
</dbReference>
<dbReference type="GO" id="GO:0003677">
    <property type="term" value="F:DNA binding"/>
    <property type="evidence" value="ECO:0007669"/>
    <property type="project" value="UniProtKB-KW"/>
</dbReference>
<feature type="domain" description="HTH lysR-type" evidence="5">
    <location>
        <begin position="1"/>
        <end position="60"/>
    </location>
</feature>
<keyword evidence="4" id="KW-0804">Transcription</keyword>
<proteinExistence type="inferred from homology"/>
<dbReference type="GO" id="GO:0005829">
    <property type="term" value="C:cytosol"/>
    <property type="evidence" value="ECO:0007669"/>
    <property type="project" value="TreeGrafter"/>
</dbReference>
<dbReference type="InterPro" id="IPR005119">
    <property type="entry name" value="LysR_subst-bd"/>
</dbReference>
<dbReference type="RefSeq" id="WP_218132152.1">
    <property type="nucleotide sequence ID" value="NZ_FNOM01000007.1"/>
</dbReference>
<gene>
    <name evidence="6" type="ORF">SAMN04488238_10726</name>
</gene>
<evidence type="ECO:0000313" key="7">
    <source>
        <dbReference type="Proteomes" id="UP000198539"/>
    </source>
</evidence>
<dbReference type="GO" id="GO:0003700">
    <property type="term" value="F:DNA-binding transcription factor activity"/>
    <property type="evidence" value="ECO:0007669"/>
    <property type="project" value="InterPro"/>
</dbReference>
<protein>
    <submittedName>
        <fullName evidence="6">DNA-binding transcriptional regulator, LysR family</fullName>
    </submittedName>
</protein>